<dbReference type="Proteomes" id="UP000008064">
    <property type="component" value="Unassembled WGS sequence"/>
</dbReference>
<organism>
    <name type="scientific">Serpula lacrymans var. lacrymans (strain S7.9)</name>
    <name type="common">Dry rot fungus</name>
    <dbReference type="NCBI Taxonomy" id="578457"/>
    <lineage>
        <taxon>Eukaryota</taxon>
        <taxon>Fungi</taxon>
        <taxon>Dikarya</taxon>
        <taxon>Basidiomycota</taxon>
        <taxon>Agaricomycotina</taxon>
        <taxon>Agaricomycetes</taxon>
        <taxon>Agaricomycetidae</taxon>
        <taxon>Boletales</taxon>
        <taxon>Coniophorineae</taxon>
        <taxon>Serpulaceae</taxon>
        <taxon>Serpula</taxon>
    </lineage>
</organism>
<dbReference type="RefSeq" id="XP_007314542.1">
    <property type="nucleotide sequence ID" value="XM_007314480.1"/>
</dbReference>
<name>F8NK77_SERL9</name>
<dbReference type="KEGG" id="sla:SERLADRAFT_434248"/>
<dbReference type="AlphaFoldDB" id="F8NK77"/>
<reference evidence="1" key="1">
    <citation type="submission" date="2011-04" db="EMBL/GenBank/DDBJ databases">
        <title>Evolution of plant cell wall degrading machinery underlies the functional diversity of forest fungi.</title>
        <authorList>
            <consortium name="US DOE Joint Genome Institute (JGI-PGF)"/>
            <person name="Eastwood D.C."/>
            <person name="Floudas D."/>
            <person name="Binder M."/>
            <person name="Majcherczyk A."/>
            <person name="Schneider P."/>
            <person name="Aerts A."/>
            <person name="Asiegbu F.O."/>
            <person name="Baker S.E."/>
            <person name="Barry K."/>
            <person name="Bendiksby M."/>
            <person name="Blumentritt M."/>
            <person name="Coutinho P.M."/>
            <person name="Cullen D."/>
            <person name="Cullen D."/>
            <person name="Gathman A."/>
            <person name="Goodell B."/>
            <person name="Henrissat B."/>
            <person name="Ihrmark K."/>
            <person name="Kauserud H."/>
            <person name="Kohler A."/>
            <person name="LaButti K."/>
            <person name="Lapidus A."/>
            <person name="Lavin J.L."/>
            <person name="Lee Y.-H."/>
            <person name="Lindquist E."/>
            <person name="Lilly W."/>
            <person name="Lucas S."/>
            <person name="Morin E."/>
            <person name="Murat C."/>
            <person name="Oguiza J.A."/>
            <person name="Park J."/>
            <person name="Pisabarro A.G."/>
            <person name="Riley R."/>
            <person name="Rosling A."/>
            <person name="Salamov A."/>
            <person name="Schmidt O."/>
            <person name="Schmutz J."/>
            <person name="Skrede I."/>
            <person name="Stenlid J."/>
            <person name="Wiebenga A."/>
            <person name="Xie X."/>
            <person name="Kues U."/>
            <person name="Hibbett D.S."/>
            <person name="Hoffmeister D."/>
            <person name="Hogberg N."/>
            <person name="Martin F."/>
            <person name="Grigoriev I.V."/>
            <person name="Watkinson S.C."/>
        </authorList>
    </citation>
    <scope>NUCLEOTIDE SEQUENCE</scope>
    <source>
        <strain evidence="1">S7.9</strain>
    </source>
</reference>
<accession>F8NK77</accession>
<dbReference type="EMBL" id="GL945430">
    <property type="protein sequence ID" value="EGO28343.1"/>
    <property type="molecule type" value="Genomic_DNA"/>
</dbReference>
<dbReference type="OrthoDB" id="2687240at2759"/>
<gene>
    <name evidence="1" type="ORF">SERLADRAFT_434248</name>
</gene>
<sequence length="145" mass="16688">MFKVKQEHLQLYIPADQNYIVKDAGTNEIDMSVMRNFCEHAGVLKWINKVVTELEDPGKLAQIVFSAGSMRKPKFDWVKNLLSKSLLMDIIKDIDLNQFLEKNQMCRMDARDPSDAFGRYAIKARDDSFYEFIHVELAPPGGVFV</sequence>
<protein>
    <submittedName>
        <fullName evidence="1">Uncharacterized protein</fullName>
    </submittedName>
</protein>
<proteinExistence type="predicted"/>
<dbReference type="HOGENOM" id="CLU_1787993_0_0_1"/>
<evidence type="ECO:0000313" key="1">
    <source>
        <dbReference type="EMBL" id="EGO28343.1"/>
    </source>
</evidence>
<dbReference type="GeneID" id="18814357"/>